<dbReference type="Proteomes" id="UP000305792">
    <property type="component" value="Unassembled WGS sequence"/>
</dbReference>
<dbReference type="OrthoDB" id="5189922at2"/>
<accession>A0A4S8PJ03</accession>
<proteinExistence type="predicted"/>
<protein>
    <submittedName>
        <fullName evidence="1">Uncharacterized protein</fullName>
    </submittedName>
</protein>
<evidence type="ECO:0000313" key="1">
    <source>
        <dbReference type="EMBL" id="THV28379.1"/>
    </source>
</evidence>
<sequence>MSASSAVAPDSFQVFASENRADIVLIVSGLNTGDLHATWGEEWRTRTVEWQAWARECAFHVFHNGSLMKERVVKGARFCDG</sequence>
<dbReference type="AlphaFoldDB" id="A0A4S8PJ03"/>
<gene>
    <name evidence="1" type="ORF">E9998_12285</name>
</gene>
<dbReference type="EMBL" id="STGX01000008">
    <property type="protein sequence ID" value="THV28379.1"/>
    <property type="molecule type" value="Genomic_DNA"/>
</dbReference>
<comment type="caution">
    <text evidence="1">The sequence shown here is derived from an EMBL/GenBank/DDBJ whole genome shotgun (WGS) entry which is preliminary data.</text>
</comment>
<name>A0A4S8PJ03_9ACTN</name>
<evidence type="ECO:0000313" key="2">
    <source>
        <dbReference type="Proteomes" id="UP000305792"/>
    </source>
</evidence>
<dbReference type="RefSeq" id="WP_136529990.1">
    <property type="nucleotide sequence ID" value="NZ_STGX01000008.1"/>
</dbReference>
<organism evidence="1 2">
    <name type="scientific">Glycomyces paridis</name>
    <dbReference type="NCBI Taxonomy" id="2126555"/>
    <lineage>
        <taxon>Bacteria</taxon>
        <taxon>Bacillati</taxon>
        <taxon>Actinomycetota</taxon>
        <taxon>Actinomycetes</taxon>
        <taxon>Glycomycetales</taxon>
        <taxon>Glycomycetaceae</taxon>
        <taxon>Glycomyces</taxon>
    </lineage>
</organism>
<reference evidence="1 2" key="1">
    <citation type="journal article" date="2018" name="Int. J. Syst. Evol. Microbiol.">
        <title>Glycomyces paridis sp. nov., isolated from the medicinal plant Paris polyphylla.</title>
        <authorList>
            <person name="Fang X.M."/>
            <person name="Bai J.L."/>
            <person name="Su J."/>
            <person name="Zhao L.L."/>
            <person name="Liu H.Y."/>
            <person name="Ma B.P."/>
            <person name="Zhang Y.Q."/>
            <person name="Yu L.Y."/>
        </authorList>
    </citation>
    <scope>NUCLEOTIDE SEQUENCE [LARGE SCALE GENOMIC DNA]</scope>
    <source>
        <strain evidence="1 2">CPCC 204357</strain>
    </source>
</reference>
<keyword evidence="2" id="KW-1185">Reference proteome</keyword>